<feature type="region of interest" description="Disordered" evidence="1">
    <location>
        <begin position="86"/>
        <end position="113"/>
    </location>
</feature>
<feature type="compositionally biased region" description="Basic and acidic residues" evidence="1">
    <location>
        <begin position="253"/>
        <end position="262"/>
    </location>
</feature>
<gene>
    <name evidence="2" type="ORF">HPB52_019283</name>
</gene>
<reference evidence="2" key="1">
    <citation type="journal article" date="2020" name="Cell">
        <title>Large-Scale Comparative Analyses of Tick Genomes Elucidate Their Genetic Diversity and Vector Capacities.</title>
        <authorList>
            <consortium name="Tick Genome and Microbiome Consortium (TIGMIC)"/>
            <person name="Jia N."/>
            <person name="Wang J."/>
            <person name="Shi W."/>
            <person name="Du L."/>
            <person name="Sun Y."/>
            <person name="Zhan W."/>
            <person name="Jiang J.F."/>
            <person name="Wang Q."/>
            <person name="Zhang B."/>
            <person name="Ji P."/>
            <person name="Bell-Sakyi L."/>
            <person name="Cui X.M."/>
            <person name="Yuan T.T."/>
            <person name="Jiang B.G."/>
            <person name="Yang W.F."/>
            <person name="Lam T.T."/>
            <person name="Chang Q.C."/>
            <person name="Ding S.J."/>
            <person name="Wang X.J."/>
            <person name="Zhu J.G."/>
            <person name="Ruan X.D."/>
            <person name="Zhao L."/>
            <person name="Wei J.T."/>
            <person name="Ye R.Z."/>
            <person name="Que T.C."/>
            <person name="Du C.H."/>
            <person name="Zhou Y.H."/>
            <person name="Cheng J.X."/>
            <person name="Dai P.F."/>
            <person name="Guo W.B."/>
            <person name="Han X.H."/>
            <person name="Huang E.J."/>
            <person name="Li L.F."/>
            <person name="Wei W."/>
            <person name="Gao Y.C."/>
            <person name="Liu J.Z."/>
            <person name="Shao H.Z."/>
            <person name="Wang X."/>
            <person name="Wang C.C."/>
            <person name="Yang T.C."/>
            <person name="Huo Q.B."/>
            <person name="Li W."/>
            <person name="Chen H.Y."/>
            <person name="Chen S.E."/>
            <person name="Zhou L.G."/>
            <person name="Ni X.B."/>
            <person name="Tian J.H."/>
            <person name="Sheng Y."/>
            <person name="Liu T."/>
            <person name="Pan Y.S."/>
            <person name="Xia L.Y."/>
            <person name="Li J."/>
            <person name="Zhao F."/>
            <person name="Cao W.C."/>
        </authorList>
    </citation>
    <scope>NUCLEOTIDE SEQUENCE</scope>
    <source>
        <strain evidence="2">Rsan-2018</strain>
    </source>
</reference>
<proteinExistence type="predicted"/>
<accession>A0A9D4PXJ2</accession>
<feature type="region of interest" description="Disordered" evidence="1">
    <location>
        <begin position="159"/>
        <end position="188"/>
    </location>
</feature>
<protein>
    <submittedName>
        <fullName evidence="2">Uncharacterized protein</fullName>
    </submittedName>
</protein>
<evidence type="ECO:0000313" key="3">
    <source>
        <dbReference type="Proteomes" id="UP000821837"/>
    </source>
</evidence>
<evidence type="ECO:0000313" key="2">
    <source>
        <dbReference type="EMBL" id="KAH7957493.1"/>
    </source>
</evidence>
<reference evidence="2" key="2">
    <citation type="submission" date="2021-09" db="EMBL/GenBank/DDBJ databases">
        <authorList>
            <person name="Jia N."/>
            <person name="Wang J."/>
            <person name="Shi W."/>
            <person name="Du L."/>
            <person name="Sun Y."/>
            <person name="Zhan W."/>
            <person name="Jiang J."/>
            <person name="Wang Q."/>
            <person name="Zhang B."/>
            <person name="Ji P."/>
            <person name="Sakyi L.B."/>
            <person name="Cui X."/>
            <person name="Yuan T."/>
            <person name="Jiang B."/>
            <person name="Yang W."/>
            <person name="Lam T.T.-Y."/>
            <person name="Chang Q."/>
            <person name="Ding S."/>
            <person name="Wang X."/>
            <person name="Zhu J."/>
            <person name="Ruan X."/>
            <person name="Zhao L."/>
            <person name="Wei J."/>
            <person name="Que T."/>
            <person name="Du C."/>
            <person name="Cheng J."/>
            <person name="Dai P."/>
            <person name="Han X."/>
            <person name="Huang E."/>
            <person name="Gao Y."/>
            <person name="Liu J."/>
            <person name="Shao H."/>
            <person name="Ye R."/>
            <person name="Li L."/>
            <person name="Wei W."/>
            <person name="Wang X."/>
            <person name="Wang C."/>
            <person name="Huo Q."/>
            <person name="Li W."/>
            <person name="Guo W."/>
            <person name="Chen H."/>
            <person name="Chen S."/>
            <person name="Zhou L."/>
            <person name="Zhou L."/>
            <person name="Ni X."/>
            <person name="Tian J."/>
            <person name="Zhou Y."/>
            <person name="Sheng Y."/>
            <person name="Liu T."/>
            <person name="Pan Y."/>
            <person name="Xia L."/>
            <person name="Li J."/>
            <person name="Zhao F."/>
            <person name="Cao W."/>
        </authorList>
    </citation>
    <scope>NUCLEOTIDE SEQUENCE</scope>
    <source>
        <strain evidence="2">Rsan-2018</strain>
        <tissue evidence="2">Larvae</tissue>
    </source>
</reference>
<dbReference type="AlphaFoldDB" id="A0A9D4PXJ2"/>
<keyword evidence="3" id="KW-1185">Reference proteome</keyword>
<dbReference type="EMBL" id="JABSTV010001250">
    <property type="protein sequence ID" value="KAH7957493.1"/>
    <property type="molecule type" value="Genomic_DNA"/>
</dbReference>
<dbReference type="Proteomes" id="UP000821837">
    <property type="component" value="Unassembled WGS sequence"/>
</dbReference>
<organism evidence="2 3">
    <name type="scientific">Rhipicephalus sanguineus</name>
    <name type="common">Brown dog tick</name>
    <name type="synonym">Ixodes sanguineus</name>
    <dbReference type="NCBI Taxonomy" id="34632"/>
    <lineage>
        <taxon>Eukaryota</taxon>
        <taxon>Metazoa</taxon>
        <taxon>Ecdysozoa</taxon>
        <taxon>Arthropoda</taxon>
        <taxon>Chelicerata</taxon>
        <taxon>Arachnida</taxon>
        <taxon>Acari</taxon>
        <taxon>Parasitiformes</taxon>
        <taxon>Ixodida</taxon>
        <taxon>Ixodoidea</taxon>
        <taxon>Ixodidae</taxon>
        <taxon>Rhipicephalinae</taxon>
        <taxon>Rhipicephalus</taxon>
        <taxon>Rhipicephalus</taxon>
    </lineage>
</organism>
<feature type="compositionally biased region" description="Polar residues" evidence="1">
    <location>
        <begin position="174"/>
        <end position="188"/>
    </location>
</feature>
<evidence type="ECO:0000256" key="1">
    <source>
        <dbReference type="SAM" id="MobiDB-lite"/>
    </source>
</evidence>
<feature type="region of interest" description="Disordered" evidence="1">
    <location>
        <begin position="238"/>
        <end position="262"/>
    </location>
</feature>
<name>A0A9D4PXJ2_RHISA</name>
<comment type="caution">
    <text evidence="2">The sequence shown here is derived from an EMBL/GenBank/DDBJ whole genome shotgun (WGS) entry which is preliminary data.</text>
</comment>
<sequence length="262" mass="28330">MLQSLCPPVKLFNLAYPQTWFLKLNATVALNGVTAQLLMQAVLLNPLPVELRHLAHASTSRPQPYDDLCTAVLACYGHTYHPLQWNHEFQDPPPPPPSQRAVPAGPQPSLSHDDTSLITTTSTSVLATGASIPVLDHHDKIGDASTSTDLSNTRCVPSKLSAKGSSRMPAICTPSPTSTARDTAETSDSLTATMPHAMQSDNVIISPALNHLIAETSLSTMSHERNLPWTSTFCASWKQEPPSSSKSTAAEVPPRDQLHWNF</sequence>